<name>A0AAV2VR06_9VIBR</name>
<dbReference type="GO" id="GO:0097367">
    <property type="term" value="F:carbohydrate derivative binding"/>
    <property type="evidence" value="ECO:0007669"/>
    <property type="project" value="InterPro"/>
</dbReference>
<proteinExistence type="predicted"/>
<dbReference type="PANTHER" id="PTHR30514:SF1">
    <property type="entry name" value="HTH-TYPE TRANSCRIPTIONAL REGULATOR HEXR-RELATED"/>
    <property type="match status" value="1"/>
</dbReference>
<evidence type="ECO:0000256" key="1">
    <source>
        <dbReference type="ARBA" id="ARBA00023015"/>
    </source>
</evidence>
<keyword evidence="3" id="KW-0804">Transcription</keyword>
<dbReference type="RefSeq" id="WP_022592744.1">
    <property type="nucleotide sequence ID" value="NZ_LK391965.1"/>
</dbReference>
<dbReference type="Pfam" id="PF01418">
    <property type="entry name" value="HTH_6"/>
    <property type="match status" value="1"/>
</dbReference>
<dbReference type="InterPro" id="IPR000281">
    <property type="entry name" value="HTH_RpiR"/>
</dbReference>
<dbReference type="AlphaFoldDB" id="A0AAV2VR06"/>
<dbReference type="CDD" id="cd05013">
    <property type="entry name" value="SIS_RpiR"/>
    <property type="match status" value="1"/>
</dbReference>
<dbReference type="GO" id="GO:1901135">
    <property type="term" value="P:carbohydrate derivative metabolic process"/>
    <property type="evidence" value="ECO:0007669"/>
    <property type="project" value="InterPro"/>
</dbReference>
<dbReference type="GO" id="GO:0003677">
    <property type="term" value="F:DNA binding"/>
    <property type="evidence" value="ECO:0007669"/>
    <property type="project" value="UniProtKB-KW"/>
</dbReference>
<dbReference type="SUPFAM" id="SSF53697">
    <property type="entry name" value="SIS domain"/>
    <property type="match status" value="1"/>
</dbReference>
<evidence type="ECO:0000313" key="6">
    <source>
        <dbReference type="EMBL" id="CCO47104.1"/>
    </source>
</evidence>
<dbReference type="InterPro" id="IPR036388">
    <property type="entry name" value="WH-like_DNA-bd_sf"/>
</dbReference>
<dbReference type="PANTHER" id="PTHR30514">
    <property type="entry name" value="GLUCOKINASE"/>
    <property type="match status" value="1"/>
</dbReference>
<dbReference type="GO" id="GO:0003700">
    <property type="term" value="F:DNA-binding transcription factor activity"/>
    <property type="evidence" value="ECO:0007669"/>
    <property type="project" value="InterPro"/>
</dbReference>
<evidence type="ECO:0000259" key="5">
    <source>
        <dbReference type="PROSITE" id="PS51464"/>
    </source>
</evidence>
<dbReference type="PROSITE" id="PS51464">
    <property type="entry name" value="SIS"/>
    <property type="match status" value="1"/>
</dbReference>
<dbReference type="Gene3D" id="1.10.10.10">
    <property type="entry name" value="Winged helix-like DNA-binding domain superfamily/Winged helix DNA-binding domain"/>
    <property type="match status" value="1"/>
</dbReference>
<dbReference type="InterPro" id="IPR046348">
    <property type="entry name" value="SIS_dom_sf"/>
</dbReference>
<protein>
    <submittedName>
        <fullName evidence="6">DNA-binding transcriptional regulator HexR</fullName>
    </submittedName>
</protein>
<keyword evidence="2 6" id="KW-0238">DNA-binding</keyword>
<dbReference type="Gene3D" id="3.40.50.10490">
    <property type="entry name" value="Glucose-6-phosphate isomerase like protein, domain 1"/>
    <property type="match status" value="1"/>
</dbReference>
<dbReference type="EMBL" id="CAOF01000113">
    <property type="protein sequence ID" value="CCO47104.1"/>
    <property type="molecule type" value="Genomic_DNA"/>
</dbReference>
<evidence type="ECO:0000256" key="2">
    <source>
        <dbReference type="ARBA" id="ARBA00023125"/>
    </source>
</evidence>
<comment type="caution">
    <text evidence="6">The sequence shown here is derived from an EMBL/GenBank/DDBJ whole genome shotgun (WGS) entry which is preliminary data.</text>
</comment>
<evidence type="ECO:0000256" key="3">
    <source>
        <dbReference type="ARBA" id="ARBA00023163"/>
    </source>
</evidence>
<accession>A0AAV2VR06</accession>
<dbReference type="InterPro" id="IPR047640">
    <property type="entry name" value="RpiR-like"/>
</dbReference>
<evidence type="ECO:0000313" key="7">
    <source>
        <dbReference type="Proteomes" id="UP000018211"/>
    </source>
</evidence>
<dbReference type="Pfam" id="PF01380">
    <property type="entry name" value="SIS"/>
    <property type="match status" value="1"/>
</dbReference>
<dbReference type="InterPro" id="IPR009057">
    <property type="entry name" value="Homeodomain-like_sf"/>
</dbReference>
<dbReference type="PROSITE" id="PS51071">
    <property type="entry name" value="HTH_RPIR"/>
    <property type="match status" value="1"/>
</dbReference>
<gene>
    <name evidence="6" type="ORF">VIBNISOn1_230003</name>
</gene>
<dbReference type="Proteomes" id="UP000018211">
    <property type="component" value="Unassembled WGS sequence"/>
</dbReference>
<feature type="domain" description="HTH rpiR-type" evidence="4">
    <location>
        <begin position="6"/>
        <end position="82"/>
    </location>
</feature>
<keyword evidence="1" id="KW-0805">Transcription regulation</keyword>
<dbReference type="InterPro" id="IPR035472">
    <property type="entry name" value="RpiR-like_SIS"/>
</dbReference>
<dbReference type="InterPro" id="IPR001347">
    <property type="entry name" value="SIS_dom"/>
</dbReference>
<evidence type="ECO:0000259" key="4">
    <source>
        <dbReference type="PROSITE" id="PS51071"/>
    </source>
</evidence>
<dbReference type="SUPFAM" id="SSF46689">
    <property type="entry name" value="Homeodomain-like"/>
    <property type="match status" value="1"/>
</dbReference>
<feature type="domain" description="SIS" evidence="5">
    <location>
        <begin position="126"/>
        <end position="266"/>
    </location>
</feature>
<organism evidence="6 7">
    <name type="scientific">Vibrio nigripulchritudo SOn1</name>
    <dbReference type="NCBI Taxonomy" id="1238450"/>
    <lineage>
        <taxon>Bacteria</taxon>
        <taxon>Pseudomonadati</taxon>
        <taxon>Pseudomonadota</taxon>
        <taxon>Gammaproteobacteria</taxon>
        <taxon>Vibrionales</taxon>
        <taxon>Vibrionaceae</taxon>
        <taxon>Vibrio</taxon>
    </lineage>
</organism>
<sequence length="290" mass="31881">MQQKQPNVIEMITRSLDQLRKSDRKVAEWVLSDPHKAINSTLVETAKAAGVSEPTVMRFSTAVGCSGFQDLKIRLAQSIALGVTPTHAALEEGDSTHVVSRKLFDFTLTSLDWARQHADIEKMEAAVELLSNASQIDFYGFGASGIVALDAQQKFPLFGVPCNAHTDAHQQFIASSMMREGNVVVAISNNGETIDLIETVREAKDHGAKVIAITGRRGCSLSQECDLSLVVETLENTDRYTPTISRIAALVVVDILATAVSLNKEEGHRDRITSMKERLSRFRSNHFDNE</sequence>
<reference evidence="6 7" key="1">
    <citation type="journal article" date="2013" name="ISME J.">
        <title>Comparative genomics of pathogenic lineages of Vibrio nigripulchritudo identifies virulence-associated traits.</title>
        <authorList>
            <person name="Goudenege D."/>
            <person name="Labreuche Y."/>
            <person name="Krin E."/>
            <person name="Ansquer D."/>
            <person name="Mangenot S."/>
            <person name="Calteau A."/>
            <person name="Medigue C."/>
            <person name="Mazel D."/>
            <person name="Polz M.F."/>
            <person name="Le Roux F."/>
        </authorList>
    </citation>
    <scope>NUCLEOTIDE SEQUENCE [LARGE SCALE GENOMIC DNA]</scope>
    <source>
        <strain evidence="6 7">SOn1</strain>
    </source>
</reference>